<feature type="region of interest" description="Disordered" evidence="1">
    <location>
        <begin position="1"/>
        <end position="51"/>
    </location>
</feature>
<feature type="compositionally biased region" description="Polar residues" evidence="1">
    <location>
        <begin position="18"/>
        <end position="30"/>
    </location>
</feature>
<reference evidence="2 3" key="1">
    <citation type="submission" date="2019-05" db="EMBL/GenBank/DDBJ databases">
        <title>Emergence of the Ug99 lineage of the wheat stem rust pathogen through somatic hybridization.</title>
        <authorList>
            <person name="Li F."/>
            <person name="Upadhyaya N.M."/>
            <person name="Sperschneider J."/>
            <person name="Matny O."/>
            <person name="Nguyen-Phuc H."/>
            <person name="Mago R."/>
            <person name="Raley C."/>
            <person name="Miller M.E."/>
            <person name="Silverstein K.A.T."/>
            <person name="Henningsen E."/>
            <person name="Hirsch C.D."/>
            <person name="Visser B."/>
            <person name="Pretorius Z.A."/>
            <person name="Steffenson B.J."/>
            <person name="Schwessinger B."/>
            <person name="Dodds P.N."/>
            <person name="Figueroa M."/>
        </authorList>
    </citation>
    <scope>NUCLEOTIDE SEQUENCE [LARGE SCALE GENOMIC DNA]</scope>
    <source>
        <strain evidence="2 3">Ug99</strain>
    </source>
</reference>
<proteinExistence type="predicted"/>
<dbReference type="AlphaFoldDB" id="A0A5B0SCA5"/>
<dbReference type="Proteomes" id="UP000325313">
    <property type="component" value="Unassembled WGS sequence"/>
</dbReference>
<name>A0A5B0SCA5_PUCGR</name>
<feature type="non-terminal residue" evidence="2">
    <location>
        <position position="51"/>
    </location>
</feature>
<organism evidence="2 3">
    <name type="scientific">Puccinia graminis f. sp. tritici</name>
    <dbReference type="NCBI Taxonomy" id="56615"/>
    <lineage>
        <taxon>Eukaryota</taxon>
        <taxon>Fungi</taxon>
        <taxon>Dikarya</taxon>
        <taxon>Basidiomycota</taxon>
        <taxon>Pucciniomycotina</taxon>
        <taxon>Pucciniomycetes</taxon>
        <taxon>Pucciniales</taxon>
        <taxon>Pucciniaceae</taxon>
        <taxon>Puccinia</taxon>
    </lineage>
</organism>
<evidence type="ECO:0000313" key="2">
    <source>
        <dbReference type="EMBL" id="KAA1135676.1"/>
    </source>
</evidence>
<feature type="compositionally biased region" description="Polar residues" evidence="1">
    <location>
        <begin position="41"/>
        <end position="51"/>
    </location>
</feature>
<comment type="caution">
    <text evidence="2">The sequence shown here is derived from an EMBL/GenBank/DDBJ whole genome shotgun (WGS) entry which is preliminary data.</text>
</comment>
<accession>A0A5B0SCA5</accession>
<sequence length="51" mass="5927">MPACEGVGGRKKKRTRKQQPNTSHMTNQDHPSQRRSAKHTIIQTHQQETFE</sequence>
<protein>
    <submittedName>
        <fullName evidence="2">Uncharacterized protein</fullName>
    </submittedName>
</protein>
<evidence type="ECO:0000313" key="3">
    <source>
        <dbReference type="Proteomes" id="UP000325313"/>
    </source>
</evidence>
<gene>
    <name evidence="2" type="ORF">PGTUg99_000017</name>
</gene>
<dbReference type="EMBL" id="VDEP01000037">
    <property type="protein sequence ID" value="KAA1135676.1"/>
    <property type="molecule type" value="Genomic_DNA"/>
</dbReference>
<evidence type="ECO:0000256" key="1">
    <source>
        <dbReference type="SAM" id="MobiDB-lite"/>
    </source>
</evidence>